<dbReference type="SUPFAM" id="SSF52540">
    <property type="entry name" value="P-loop containing nucleoside triphosphate hydrolases"/>
    <property type="match status" value="1"/>
</dbReference>
<dbReference type="SUPFAM" id="SSF48452">
    <property type="entry name" value="TPR-like"/>
    <property type="match status" value="1"/>
</dbReference>
<accession>A0ABV5IKX0</accession>
<evidence type="ECO:0000313" key="4">
    <source>
        <dbReference type="Proteomes" id="UP001589647"/>
    </source>
</evidence>
<dbReference type="PANTHER" id="PTHR46082:SF6">
    <property type="entry name" value="AAA+ ATPASE DOMAIN-CONTAINING PROTEIN-RELATED"/>
    <property type="match status" value="1"/>
</dbReference>
<feature type="domain" description="NB-ARC" evidence="2">
    <location>
        <begin position="27"/>
        <end position="155"/>
    </location>
</feature>
<proteinExistence type="predicted"/>
<dbReference type="InterPro" id="IPR053137">
    <property type="entry name" value="NLR-like"/>
</dbReference>
<dbReference type="Pfam" id="PF13424">
    <property type="entry name" value="TPR_12"/>
    <property type="match status" value="1"/>
</dbReference>
<dbReference type="Gene3D" id="3.40.50.300">
    <property type="entry name" value="P-loop containing nucleotide triphosphate hydrolases"/>
    <property type="match status" value="1"/>
</dbReference>
<keyword evidence="4" id="KW-1185">Reference proteome</keyword>
<comment type="caution">
    <text evidence="3">The sequence shown here is derived from an EMBL/GenBank/DDBJ whole genome shotgun (WGS) entry which is preliminary data.</text>
</comment>
<dbReference type="Pfam" id="PF00931">
    <property type="entry name" value="NB-ARC"/>
    <property type="match status" value="1"/>
</dbReference>
<evidence type="ECO:0000256" key="1">
    <source>
        <dbReference type="SAM" id="MobiDB-lite"/>
    </source>
</evidence>
<dbReference type="Gene3D" id="1.25.40.10">
    <property type="entry name" value="Tetratricopeptide repeat domain"/>
    <property type="match status" value="1"/>
</dbReference>
<protein>
    <submittedName>
        <fullName evidence="3">Tetratricopeptide repeat protein</fullName>
    </submittedName>
</protein>
<dbReference type="Proteomes" id="UP001589647">
    <property type="component" value="Unassembled WGS sequence"/>
</dbReference>
<dbReference type="PANTHER" id="PTHR46082">
    <property type="entry name" value="ATP/GTP-BINDING PROTEIN-RELATED"/>
    <property type="match status" value="1"/>
</dbReference>
<reference evidence="3 4" key="1">
    <citation type="submission" date="2024-09" db="EMBL/GenBank/DDBJ databases">
        <authorList>
            <person name="Sun Q."/>
            <person name="Mori K."/>
        </authorList>
    </citation>
    <scope>NUCLEOTIDE SEQUENCE [LARGE SCALE GENOMIC DNA]</scope>
    <source>
        <strain evidence="3 4">CCM 3426</strain>
    </source>
</reference>
<feature type="region of interest" description="Disordered" evidence="1">
    <location>
        <begin position="1"/>
        <end position="21"/>
    </location>
</feature>
<dbReference type="InterPro" id="IPR011990">
    <property type="entry name" value="TPR-like_helical_dom_sf"/>
</dbReference>
<evidence type="ECO:0000313" key="3">
    <source>
        <dbReference type="EMBL" id="MFB9205126.1"/>
    </source>
</evidence>
<evidence type="ECO:0000259" key="2">
    <source>
        <dbReference type="Pfam" id="PF00931"/>
    </source>
</evidence>
<organism evidence="3 4">
    <name type="scientific">Nonomuraea spiralis</name>
    <dbReference type="NCBI Taxonomy" id="46182"/>
    <lineage>
        <taxon>Bacteria</taxon>
        <taxon>Bacillati</taxon>
        <taxon>Actinomycetota</taxon>
        <taxon>Actinomycetes</taxon>
        <taxon>Streptosporangiales</taxon>
        <taxon>Streptosporangiaceae</taxon>
        <taxon>Nonomuraea</taxon>
    </lineage>
</organism>
<dbReference type="EMBL" id="JBHMEI010000025">
    <property type="protein sequence ID" value="MFB9205126.1"/>
    <property type="molecule type" value="Genomic_DNA"/>
</dbReference>
<dbReference type="InterPro" id="IPR027417">
    <property type="entry name" value="P-loop_NTPase"/>
</dbReference>
<dbReference type="RefSeq" id="WP_189653234.1">
    <property type="nucleotide sequence ID" value="NZ_BMRC01000038.1"/>
</dbReference>
<name>A0ABV5IKX0_9ACTN</name>
<dbReference type="Pfam" id="PF13374">
    <property type="entry name" value="TPR_10"/>
    <property type="match status" value="1"/>
</dbReference>
<gene>
    <name evidence="3" type="ORF">ACFFV7_28290</name>
</gene>
<dbReference type="InterPro" id="IPR002182">
    <property type="entry name" value="NB-ARC"/>
</dbReference>
<sequence length="604" mass="66084">MHLPSRPRVATRPVQLAPRPPQLVGRDETVAELRERLLGSDVRPAVVAVHGLGGVGKTSLTLEYAYRLQQEYDLVWQLPAAEPAVLSAAFARLAALMGLRELGADAADPVDQVHAALAARTDPWLLIFDNVPEAEALLPFLPPVGPGHVLVTSRSGRWPRDQGLELPVLDLVSAARLLLSSSGQDDEVAAADVVSELGALPLALEQAAAYMSETGLALSEYLDLLHHQRAELLAQGQAWGYRERVASTWQFAFERLARTSPQAIALLRLLSCYAHEAIPSHLLLSPLERWAPRELFRADVQRRRAYGRIPGPPARLLRDVHPSVLVMMRALPRDTLRINAALTALRRHSLIGPPVDGAVTVHRLVQAVTLDQLSRRVQRRWREVAAVLVEAVLPDDPGQKARWPRYARLLPHIRTVLGPTSPGMDKTARYLGASGDYRTARSLFQEIAAALAAALGPEEGATLTARHELALWTGEAGDPTAARDQYVALLPVYERVLGPRHPHTLTTRHNLAQWTGRAGDPVAARDQYAALIPIRRWVSGPEHPDTLTTQANLAQWTGQAGDAAAARDQYATLLPVRERVLGAGHPATVTTREQLAHWTARARP</sequence>